<dbReference type="NCBIfam" id="TIGR01682">
    <property type="entry name" value="moaD"/>
    <property type="match status" value="1"/>
</dbReference>
<accession>A0A2S0N1F1</accession>
<dbReference type="InterPro" id="IPR044672">
    <property type="entry name" value="MOCS2A"/>
</dbReference>
<dbReference type="GO" id="GO:1990133">
    <property type="term" value="C:molybdopterin adenylyltransferase complex"/>
    <property type="evidence" value="ECO:0007669"/>
    <property type="project" value="TreeGrafter"/>
</dbReference>
<gene>
    <name evidence="4" type="primary">moaD</name>
    <name evidence="4" type="ORF">C6571_12360</name>
</gene>
<dbReference type="InterPro" id="IPR010038">
    <property type="entry name" value="MoaD_arc-typ"/>
</dbReference>
<dbReference type="SUPFAM" id="SSF54285">
    <property type="entry name" value="MoaD/ThiS"/>
    <property type="match status" value="1"/>
</dbReference>
<dbReference type="KEGG" id="simp:C6571_12360"/>
<dbReference type="PANTHER" id="PTHR33359">
    <property type="entry name" value="MOLYBDOPTERIN SYNTHASE SULFUR CARRIER SUBUNIT"/>
    <property type="match status" value="1"/>
</dbReference>
<dbReference type="InterPro" id="IPR012675">
    <property type="entry name" value="Beta-grasp_dom_sf"/>
</dbReference>
<dbReference type="InterPro" id="IPR003749">
    <property type="entry name" value="ThiS/MoaD-like"/>
</dbReference>
<dbReference type="NCBIfam" id="TIGR01687">
    <property type="entry name" value="moaD_arch"/>
    <property type="match status" value="1"/>
</dbReference>
<dbReference type="Proteomes" id="UP000239326">
    <property type="component" value="Chromosome"/>
</dbReference>
<reference evidence="4 5" key="1">
    <citation type="submission" date="2018-03" db="EMBL/GenBank/DDBJ databases">
        <title>Genome sequencing of Simplicispira sp.</title>
        <authorList>
            <person name="Kim S.-J."/>
            <person name="Heo J."/>
            <person name="Kwon S.-W."/>
        </authorList>
    </citation>
    <scope>NUCLEOTIDE SEQUENCE [LARGE SCALE GENOMIC DNA]</scope>
    <source>
        <strain evidence="4 5">SC1-8</strain>
    </source>
</reference>
<dbReference type="InterPro" id="IPR016155">
    <property type="entry name" value="Mopterin_synth/thiamin_S_b"/>
</dbReference>
<evidence type="ECO:0000313" key="4">
    <source>
        <dbReference type="EMBL" id="AVO41970.1"/>
    </source>
</evidence>
<dbReference type="Pfam" id="PF02597">
    <property type="entry name" value="ThiS"/>
    <property type="match status" value="1"/>
</dbReference>
<dbReference type="UniPathway" id="UPA00344"/>
<dbReference type="AlphaFoldDB" id="A0A2S0N1F1"/>
<sequence>MNITVRYFASIREAAGTASEELDTEAGTIAELRAELLTRGGALAQALAPGRAVRMALNQALAHEHAGLSEGDEVAFFPPVTGG</sequence>
<evidence type="ECO:0000256" key="1">
    <source>
        <dbReference type="ARBA" id="ARBA00022741"/>
    </source>
</evidence>
<comment type="similarity">
    <text evidence="2">Belongs to the MoaD family.</text>
</comment>
<keyword evidence="5" id="KW-1185">Reference proteome</keyword>
<dbReference type="PANTHER" id="PTHR33359:SF1">
    <property type="entry name" value="MOLYBDOPTERIN SYNTHASE SULFUR CARRIER SUBUNIT"/>
    <property type="match status" value="1"/>
</dbReference>
<evidence type="ECO:0000313" key="5">
    <source>
        <dbReference type="Proteomes" id="UP000239326"/>
    </source>
</evidence>
<dbReference type="CDD" id="cd00754">
    <property type="entry name" value="Ubl_MoaD"/>
    <property type="match status" value="1"/>
</dbReference>
<protein>
    <recommendedName>
        <fullName evidence="3">Molybdopterin synthase sulfur carrier subunit</fullName>
    </recommendedName>
</protein>
<evidence type="ECO:0000256" key="2">
    <source>
        <dbReference type="ARBA" id="ARBA00024200"/>
    </source>
</evidence>
<proteinExistence type="inferred from homology"/>
<dbReference type="Gene3D" id="3.10.20.30">
    <property type="match status" value="1"/>
</dbReference>
<dbReference type="OrthoDB" id="9801945at2"/>
<evidence type="ECO:0000256" key="3">
    <source>
        <dbReference type="ARBA" id="ARBA00024247"/>
    </source>
</evidence>
<dbReference type="GO" id="GO:0000166">
    <property type="term" value="F:nucleotide binding"/>
    <property type="evidence" value="ECO:0007669"/>
    <property type="project" value="UniProtKB-KW"/>
</dbReference>
<keyword evidence="1" id="KW-0547">Nucleotide-binding</keyword>
<name>A0A2S0N1F1_9BURK</name>
<dbReference type="GO" id="GO:0006777">
    <property type="term" value="P:Mo-molybdopterin cofactor biosynthetic process"/>
    <property type="evidence" value="ECO:0007669"/>
    <property type="project" value="InterPro"/>
</dbReference>
<dbReference type="RefSeq" id="WP_106446947.1">
    <property type="nucleotide sequence ID" value="NZ_CP027669.1"/>
</dbReference>
<dbReference type="EMBL" id="CP027669">
    <property type="protein sequence ID" value="AVO41970.1"/>
    <property type="molecule type" value="Genomic_DNA"/>
</dbReference>
<organism evidence="4 5">
    <name type="scientific">Simplicispira suum</name>
    <dbReference type="NCBI Taxonomy" id="2109915"/>
    <lineage>
        <taxon>Bacteria</taxon>
        <taxon>Pseudomonadati</taxon>
        <taxon>Pseudomonadota</taxon>
        <taxon>Betaproteobacteria</taxon>
        <taxon>Burkholderiales</taxon>
        <taxon>Comamonadaceae</taxon>
        <taxon>Simplicispira</taxon>
    </lineage>
</organism>